<proteinExistence type="predicted"/>
<keyword evidence="1" id="KW-0812">Transmembrane</keyword>
<dbReference type="PANTHER" id="PTHR31170">
    <property type="entry name" value="BNAC04G53230D PROTEIN"/>
    <property type="match status" value="1"/>
</dbReference>
<dbReference type="PANTHER" id="PTHR31170:SF17">
    <property type="match status" value="1"/>
</dbReference>
<dbReference type="OrthoDB" id="672127at2759"/>
<dbReference type="InterPro" id="IPR004158">
    <property type="entry name" value="DUF247_pln"/>
</dbReference>
<accession>A0A9N7MTV4</accession>
<keyword evidence="1" id="KW-0472">Membrane</keyword>
<dbReference type="Proteomes" id="UP001153555">
    <property type="component" value="Unassembled WGS sequence"/>
</dbReference>
<protein>
    <submittedName>
        <fullName evidence="2">Uncharacterized protein</fullName>
    </submittedName>
</protein>
<name>A0A9N7MTV4_STRHE</name>
<keyword evidence="1" id="KW-1133">Transmembrane helix</keyword>
<evidence type="ECO:0000256" key="1">
    <source>
        <dbReference type="SAM" id="Phobius"/>
    </source>
</evidence>
<organism evidence="2 3">
    <name type="scientific">Striga hermonthica</name>
    <name type="common">Purple witchweed</name>
    <name type="synonym">Buchnera hermonthica</name>
    <dbReference type="NCBI Taxonomy" id="68872"/>
    <lineage>
        <taxon>Eukaryota</taxon>
        <taxon>Viridiplantae</taxon>
        <taxon>Streptophyta</taxon>
        <taxon>Embryophyta</taxon>
        <taxon>Tracheophyta</taxon>
        <taxon>Spermatophyta</taxon>
        <taxon>Magnoliopsida</taxon>
        <taxon>eudicotyledons</taxon>
        <taxon>Gunneridae</taxon>
        <taxon>Pentapetalae</taxon>
        <taxon>asterids</taxon>
        <taxon>lamiids</taxon>
        <taxon>Lamiales</taxon>
        <taxon>Orobanchaceae</taxon>
        <taxon>Buchnereae</taxon>
        <taxon>Striga</taxon>
    </lineage>
</organism>
<evidence type="ECO:0000313" key="2">
    <source>
        <dbReference type="EMBL" id="CAA0815991.1"/>
    </source>
</evidence>
<reference evidence="2" key="1">
    <citation type="submission" date="2019-12" db="EMBL/GenBank/DDBJ databases">
        <authorList>
            <person name="Scholes J."/>
        </authorList>
    </citation>
    <scope>NUCLEOTIDE SEQUENCE</scope>
</reference>
<feature type="transmembrane region" description="Helical" evidence="1">
    <location>
        <begin position="396"/>
        <end position="417"/>
    </location>
</feature>
<comment type="caution">
    <text evidence="2">The sequence shown here is derived from an EMBL/GenBank/DDBJ whole genome shotgun (WGS) entry which is preliminary data.</text>
</comment>
<dbReference type="Pfam" id="PF03140">
    <property type="entry name" value="DUF247"/>
    <property type="match status" value="1"/>
</dbReference>
<dbReference type="EMBL" id="CACSLK010013932">
    <property type="protein sequence ID" value="CAA0815991.1"/>
    <property type="molecule type" value="Genomic_DNA"/>
</dbReference>
<dbReference type="AlphaFoldDB" id="A0A9N7MTV4"/>
<sequence length="421" mass="49241">MPQTRDHVSVHIGTLLLQQRSSPTSSTIFRVDHDLRHGSENLYDPKVVSIGPFHHQKTRLQNMQQHKLTYLNHLLTRREESTVDRYVEAVRSMEEEARNSYSEPIEPNRDKLVEILVLDGLFVVELVRKYKLDYLRMPDDPIIQYEQVLGRVRRDLMLVENQVPFFVLDQLFNMTKGGNPDDDIFHLVHYFFDDISPWPDFTRKPVANNAIDHLLGLVYKIWFSDCFSLFETMEAGSPVDEKIMAINSASELQEIGVKFKRSKRLNITFDGGVLKIPNISLCNETESIFRNLIAYEQFFADGRPKYVTVYAFFLHWLVNQPKDVEILRRRSILTNLLGGDEMVYRVFERLGRNVMVSSCDFLYAGVFEALNKYCGRRTNRWMAVLRRDYFSSPWSFIKFFAACLLLLFTLIQTMFTVKSSI</sequence>
<keyword evidence="3" id="KW-1185">Reference proteome</keyword>
<gene>
    <name evidence="2" type="ORF">SHERM_15859</name>
</gene>
<evidence type="ECO:0000313" key="3">
    <source>
        <dbReference type="Proteomes" id="UP001153555"/>
    </source>
</evidence>